<dbReference type="EMBL" id="CP120863">
    <property type="protein sequence ID" value="WFE89869.1"/>
    <property type="molecule type" value="Genomic_DNA"/>
</dbReference>
<comment type="subcellular location">
    <subcellularLocation>
        <location evidence="1">Periplasm</location>
    </subcellularLocation>
</comment>
<reference evidence="5 6" key="1">
    <citation type="submission" date="2023-03" db="EMBL/GenBank/DDBJ databases">
        <title>Roseibium porphyridii sp. nov. and Roseibium rhodosorbium sp. nov. isolated from marine algae, Porphyridium cruentum and Rhodosorus marinus, respectively.</title>
        <authorList>
            <person name="Lee M.W."/>
            <person name="Choi B.J."/>
            <person name="Lee J.K."/>
            <person name="Choi D.G."/>
            <person name="Baek J.H."/>
            <person name="Bayburt H."/>
            <person name="Kim J.M."/>
            <person name="Han D.M."/>
            <person name="Kim K.H."/>
            <person name="Jeon C.O."/>
        </authorList>
    </citation>
    <scope>NUCLEOTIDE SEQUENCE [LARGE SCALE GENOMIC DNA]</scope>
    <source>
        <strain evidence="5 6">KMA01</strain>
    </source>
</reference>
<evidence type="ECO:0000256" key="2">
    <source>
        <dbReference type="ARBA" id="ARBA00008520"/>
    </source>
</evidence>
<evidence type="ECO:0000313" key="5">
    <source>
        <dbReference type="EMBL" id="WFE89869.1"/>
    </source>
</evidence>
<comment type="similarity">
    <text evidence="2">Belongs to the bacterial solute-binding protein 1 family.</text>
</comment>
<dbReference type="Gene3D" id="3.40.190.10">
    <property type="entry name" value="Periplasmic binding protein-like II"/>
    <property type="match status" value="2"/>
</dbReference>
<keyword evidence="3" id="KW-0574">Periplasm</keyword>
<sequence>MEKLKLTTAVLTLSASFLTTAPAGAESIEFWTQTYGDQIKWTAAIKELTEAYEAETGVKVNHEIVPWSSSRKTWLAVAQGGAAPDCADMWWLHSFSAIGGDKFGPMPINDFKSKFPVEDFYEGALQDSTWRGDFYGVPWRGDIRAQLYRTDIAAEAGVTQAPENWDEVIDAAKKMTKRGDNGEVETWGYSFGSAAKVVDWLMPLYWQAGGEFMTDDGKTATIDNDAMRKALTFMHDMVNVHKVADPDAFEKGYKARPAFVAGKVAMIGSAEQAWGNRLETENPEMDGKWSFARSAAGPANRASFSGAGYLGVLRGSEKVEQCVDWLAYLSKDDNMLKLSQAAGTVATKPAVMATDFWSDRPYKVVVAEALEDAHTSQHPAPSWSAISTSEPGGILYDMIYSVVIEQEDMDEAISSAQDLMQDQLDR</sequence>
<keyword evidence="4" id="KW-0732">Signal</keyword>
<evidence type="ECO:0000256" key="3">
    <source>
        <dbReference type="ARBA" id="ARBA00022764"/>
    </source>
</evidence>
<dbReference type="Pfam" id="PF01547">
    <property type="entry name" value="SBP_bac_1"/>
    <property type="match status" value="1"/>
</dbReference>
<feature type="chain" id="PRO_5046566111" evidence="4">
    <location>
        <begin position="26"/>
        <end position="426"/>
    </location>
</feature>
<keyword evidence="6" id="KW-1185">Reference proteome</keyword>
<feature type="signal peptide" evidence="4">
    <location>
        <begin position="1"/>
        <end position="25"/>
    </location>
</feature>
<evidence type="ECO:0000313" key="6">
    <source>
        <dbReference type="Proteomes" id="UP001209803"/>
    </source>
</evidence>
<name>A0ABY8F522_9HYPH</name>
<organism evidence="5 6">
    <name type="scientific">Roseibium porphyridii</name>
    <dbReference type="NCBI Taxonomy" id="2866279"/>
    <lineage>
        <taxon>Bacteria</taxon>
        <taxon>Pseudomonadati</taxon>
        <taxon>Pseudomonadota</taxon>
        <taxon>Alphaproteobacteria</taxon>
        <taxon>Hyphomicrobiales</taxon>
        <taxon>Stappiaceae</taxon>
        <taxon>Roseibium</taxon>
    </lineage>
</organism>
<dbReference type="PANTHER" id="PTHR43649">
    <property type="entry name" value="ARABINOSE-BINDING PROTEIN-RELATED"/>
    <property type="match status" value="1"/>
</dbReference>
<dbReference type="InterPro" id="IPR050490">
    <property type="entry name" value="Bact_solute-bd_prot1"/>
</dbReference>
<proteinExistence type="inferred from homology"/>
<dbReference type="Proteomes" id="UP001209803">
    <property type="component" value="Chromosome"/>
</dbReference>
<dbReference type="RefSeq" id="WP_265680106.1">
    <property type="nucleotide sequence ID" value="NZ_CP120863.1"/>
</dbReference>
<dbReference type="InterPro" id="IPR006059">
    <property type="entry name" value="SBP"/>
</dbReference>
<accession>A0ABY8F522</accession>
<gene>
    <name evidence="5" type="ORF">K1718_00490</name>
</gene>
<evidence type="ECO:0000256" key="1">
    <source>
        <dbReference type="ARBA" id="ARBA00004418"/>
    </source>
</evidence>
<dbReference type="SUPFAM" id="SSF53850">
    <property type="entry name" value="Periplasmic binding protein-like II"/>
    <property type="match status" value="1"/>
</dbReference>
<dbReference type="CDD" id="cd13585">
    <property type="entry name" value="PBP2_TMBP_like"/>
    <property type="match status" value="1"/>
</dbReference>
<dbReference type="PANTHER" id="PTHR43649:SF12">
    <property type="entry name" value="DIACETYLCHITOBIOSE BINDING PROTEIN DASA"/>
    <property type="match status" value="1"/>
</dbReference>
<protein>
    <submittedName>
        <fullName evidence="5">Sugar ABC transporter substrate-binding protein</fullName>
    </submittedName>
</protein>
<evidence type="ECO:0000256" key="4">
    <source>
        <dbReference type="SAM" id="SignalP"/>
    </source>
</evidence>